<protein>
    <submittedName>
        <fullName evidence="3">Uncharacterized mitochondrial protein-like protein</fullName>
    </submittedName>
</protein>
<dbReference type="PANTHER" id="PTHR11439">
    <property type="entry name" value="GAG-POL-RELATED RETROTRANSPOSON"/>
    <property type="match status" value="1"/>
</dbReference>
<reference evidence="3" key="2">
    <citation type="submission" date="2022-01" db="EMBL/GenBank/DDBJ databases">
        <authorList>
            <person name="Yamashiro T."/>
            <person name="Shiraishi A."/>
            <person name="Satake H."/>
            <person name="Nakayama K."/>
        </authorList>
    </citation>
    <scope>NUCLEOTIDE SEQUENCE</scope>
</reference>
<dbReference type="PANTHER" id="PTHR11439:SF483">
    <property type="entry name" value="PEPTIDE SYNTHASE GLIP-LIKE, PUTATIVE (AFU_ORTHOLOGUE AFUA_3G12920)-RELATED"/>
    <property type="match status" value="1"/>
</dbReference>
<dbReference type="InterPro" id="IPR057670">
    <property type="entry name" value="SH3_retrovirus"/>
</dbReference>
<evidence type="ECO:0000313" key="3">
    <source>
        <dbReference type="EMBL" id="GJT26794.1"/>
    </source>
</evidence>
<proteinExistence type="predicted"/>
<name>A0ABQ5CJB8_9ASTR</name>
<evidence type="ECO:0000259" key="2">
    <source>
        <dbReference type="Pfam" id="PF25597"/>
    </source>
</evidence>
<feature type="compositionally biased region" description="Basic and acidic residues" evidence="1">
    <location>
        <begin position="108"/>
        <end position="133"/>
    </location>
</feature>
<comment type="caution">
    <text evidence="3">The sequence shown here is derived from an EMBL/GenBank/DDBJ whole genome shotgun (WGS) entry which is preliminary data.</text>
</comment>
<reference evidence="3" key="1">
    <citation type="journal article" date="2022" name="Int. J. Mol. Sci.">
        <title>Draft Genome of Tanacetum Coccineum: Genomic Comparison of Closely Related Tanacetum-Family Plants.</title>
        <authorList>
            <person name="Yamashiro T."/>
            <person name="Shiraishi A."/>
            <person name="Nakayama K."/>
            <person name="Satake H."/>
        </authorList>
    </citation>
    <scope>NUCLEOTIDE SEQUENCE</scope>
</reference>
<organism evidence="3 4">
    <name type="scientific">Tanacetum coccineum</name>
    <dbReference type="NCBI Taxonomy" id="301880"/>
    <lineage>
        <taxon>Eukaryota</taxon>
        <taxon>Viridiplantae</taxon>
        <taxon>Streptophyta</taxon>
        <taxon>Embryophyta</taxon>
        <taxon>Tracheophyta</taxon>
        <taxon>Spermatophyta</taxon>
        <taxon>Magnoliopsida</taxon>
        <taxon>eudicotyledons</taxon>
        <taxon>Gunneridae</taxon>
        <taxon>Pentapetalae</taxon>
        <taxon>asterids</taxon>
        <taxon>campanulids</taxon>
        <taxon>Asterales</taxon>
        <taxon>Asteraceae</taxon>
        <taxon>Asteroideae</taxon>
        <taxon>Anthemideae</taxon>
        <taxon>Anthemidinae</taxon>
        <taxon>Tanacetum</taxon>
    </lineage>
</organism>
<feature type="compositionally biased region" description="Polar residues" evidence="1">
    <location>
        <begin position="135"/>
        <end position="147"/>
    </location>
</feature>
<feature type="compositionally biased region" description="Polar residues" evidence="1">
    <location>
        <begin position="90"/>
        <end position="105"/>
    </location>
</feature>
<dbReference type="Proteomes" id="UP001151760">
    <property type="component" value="Unassembled WGS sequence"/>
</dbReference>
<feature type="region of interest" description="Disordered" evidence="1">
    <location>
        <begin position="89"/>
        <end position="147"/>
    </location>
</feature>
<keyword evidence="4" id="KW-1185">Reference proteome</keyword>
<evidence type="ECO:0000256" key="1">
    <source>
        <dbReference type="SAM" id="MobiDB-lite"/>
    </source>
</evidence>
<evidence type="ECO:0000313" key="4">
    <source>
        <dbReference type="Proteomes" id="UP001151760"/>
    </source>
</evidence>
<sequence>MRPFGCPVTILNTIDHLGKFDGKTDEGFFVGYSLNSKAFRVFNTRTRIVEENLHIRFSESTPNVVGSGPDWIFDIDALTRTMNYEPIVAGTQSNGFTGTKASDNAGQARKEIEPVDEDPRKDSECKDQEKEDNVDSTNTVNAAGTNKVNAVGGKTSIELPFDPNMPALEDDSIFDYSSNDKDDGAEADMNNLDTTIQVSPNPTTRIHKDHPLDQVIGDLQSATQTRKMSKNLEEHGKNPKRLKKRCMYVNHLDLKIQTFLIEYTRLKKHCIDYIKLLELVYVDDIIFGSTKKELCIAFEKLMHEKFQMSSIGELTFFLGLQVKQKKDEVKTTSTPMETQKPLLKDENGKEVDVHMYRSMIGSLMYLTSSRPDIMFAMCACARFQVNPKNVIGVNAGDSKLMLLGITYYCWVKVNVARHNLLLLVKVNAVEGIFHKYFDEGFSSIV</sequence>
<dbReference type="SUPFAM" id="SSF56672">
    <property type="entry name" value="DNA/RNA polymerases"/>
    <property type="match status" value="1"/>
</dbReference>
<dbReference type="Pfam" id="PF25597">
    <property type="entry name" value="SH3_retrovirus"/>
    <property type="match status" value="1"/>
</dbReference>
<gene>
    <name evidence="3" type="ORF">Tco_0907069</name>
</gene>
<dbReference type="EMBL" id="BQNB010014322">
    <property type="protein sequence ID" value="GJT26794.1"/>
    <property type="molecule type" value="Genomic_DNA"/>
</dbReference>
<feature type="domain" description="Retroviral polymerase SH3-like" evidence="2">
    <location>
        <begin position="6"/>
        <end position="61"/>
    </location>
</feature>
<dbReference type="InterPro" id="IPR043502">
    <property type="entry name" value="DNA/RNA_pol_sf"/>
</dbReference>
<accession>A0ABQ5CJB8</accession>